<evidence type="ECO:0000313" key="1">
    <source>
        <dbReference type="EMBL" id="KAI8033880.1"/>
    </source>
</evidence>
<dbReference type="Proteomes" id="UP001059596">
    <property type="component" value="Unassembled WGS sequence"/>
</dbReference>
<dbReference type="AlphaFoldDB" id="A0A9P9YBI8"/>
<keyword evidence="2" id="KW-1185">Reference proteome</keyword>
<evidence type="ECO:0000313" key="2">
    <source>
        <dbReference type="Proteomes" id="UP001059596"/>
    </source>
</evidence>
<feature type="non-terminal residue" evidence="1">
    <location>
        <position position="1"/>
    </location>
</feature>
<accession>A0A9P9YBI8</accession>
<dbReference type="EMBL" id="JAMKOV010000092">
    <property type="protein sequence ID" value="KAI8033880.1"/>
    <property type="molecule type" value="Genomic_DNA"/>
</dbReference>
<reference evidence="1" key="1">
    <citation type="journal article" date="2023" name="Genome Biol. Evol.">
        <title>Long-read-based Genome Assembly of Drosophila gunungcola Reveals Fewer Chemosensory Genes in Flower-breeding Species.</title>
        <authorList>
            <person name="Negi A."/>
            <person name="Liao B.Y."/>
            <person name="Yeh S.D."/>
        </authorList>
    </citation>
    <scope>NUCLEOTIDE SEQUENCE</scope>
    <source>
        <strain evidence="1">Sukarami</strain>
    </source>
</reference>
<sequence>ESGWQAADGLDWIGFDLLLPLLQRYNETSLMHLNKLDYRTNLRVQP</sequence>
<proteinExistence type="predicted"/>
<comment type="caution">
    <text evidence="1">The sequence shown here is derived from an EMBL/GenBank/DDBJ whole genome shotgun (WGS) entry which is preliminary data.</text>
</comment>
<gene>
    <name evidence="1" type="ORF">M5D96_013335</name>
</gene>
<organism evidence="1 2">
    <name type="scientific">Drosophila gunungcola</name>
    <name type="common">fruit fly</name>
    <dbReference type="NCBI Taxonomy" id="103775"/>
    <lineage>
        <taxon>Eukaryota</taxon>
        <taxon>Metazoa</taxon>
        <taxon>Ecdysozoa</taxon>
        <taxon>Arthropoda</taxon>
        <taxon>Hexapoda</taxon>
        <taxon>Insecta</taxon>
        <taxon>Pterygota</taxon>
        <taxon>Neoptera</taxon>
        <taxon>Endopterygota</taxon>
        <taxon>Diptera</taxon>
        <taxon>Brachycera</taxon>
        <taxon>Muscomorpha</taxon>
        <taxon>Ephydroidea</taxon>
        <taxon>Drosophilidae</taxon>
        <taxon>Drosophila</taxon>
        <taxon>Sophophora</taxon>
    </lineage>
</organism>
<protein>
    <submittedName>
        <fullName evidence="1">Uncharacterized protein</fullName>
    </submittedName>
</protein>
<name>A0A9P9YBI8_9MUSC</name>